<dbReference type="Proteomes" id="UP000298652">
    <property type="component" value="Chromosome 4"/>
</dbReference>
<proteinExistence type="predicted"/>
<keyword evidence="3" id="KW-1185">Reference proteome</keyword>
<evidence type="ECO:0000256" key="1">
    <source>
        <dbReference type="SAM" id="MobiDB-lite"/>
    </source>
</evidence>
<dbReference type="AlphaFoldDB" id="A0A4U6V3M7"/>
<organism evidence="2 3">
    <name type="scientific">Setaria viridis</name>
    <name type="common">Green bristlegrass</name>
    <name type="synonym">Setaria italica subsp. viridis</name>
    <dbReference type="NCBI Taxonomy" id="4556"/>
    <lineage>
        <taxon>Eukaryota</taxon>
        <taxon>Viridiplantae</taxon>
        <taxon>Streptophyta</taxon>
        <taxon>Embryophyta</taxon>
        <taxon>Tracheophyta</taxon>
        <taxon>Spermatophyta</taxon>
        <taxon>Magnoliopsida</taxon>
        <taxon>Liliopsida</taxon>
        <taxon>Poales</taxon>
        <taxon>Poaceae</taxon>
        <taxon>PACMAD clade</taxon>
        <taxon>Panicoideae</taxon>
        <taxon>Panicodae</taxon>
        <taxon>Paniceae</taxon>
        <taxon>Cenchrinae</taxon>
        <taxon>Setaria</taxon>
    </lineage>
</organism>
<sequence length="253" mass="27624">MAVALELAQPTALASPVHGATPPAIAGVAAQPSAAARREELPRPRLSTRACVKRRKQRRRCGSSPCSTESTDRVYQPWVPTVPLRSPITRRDGSADPIRSPPSPCTRRRALPLPPRVPGGALRAWAATLYPATAHTSKRAGVPRSRRHRGAPLTPHPRRRHSTHREGPVCAKHAARAGREAGQPPEEGGREDDQRQMLRGTLQEAKREHQHPRQFSDVPRGAIGSTSRTSGPADEDLHASCRYWCCGAHPRHS</sequence>
<accession>A0A4U6V3M7</accession>
<feature type="region of interest" description="Disordered" evidence="1">
    <location>
        <begin position="1"/>
        <end position="70"/>
    </location>
</feature>
<feature type="compositionally biased region" description="Basic and acidic residues" evidence="1">
    <location>
        <begin position="187"/>
        <end position="196"/>
    </location>
</feature>
<name>A0A4U6V3M7_SETVI</name>
<evidence type="ECO:0000313" key="3">
    <source>
        <dbReference type="Proteomes" id="UP000298652"/>
    </source>
</evidence>
<dbReference type="Gramene" id="TKW21409">
    <property type="protein sequence ID" value="TKW21409"/>
    <property type="gene ID" value="SEVIR_4G160300v2"/>
</dbReference>
<feature type="region of interest" description="Disordered" evidence="1">
    <location>
        <begin position="83"/>
        <end position="115"/>
    </location>
</feature>
<dbReference type="EMBL" id="CM016555">
    <property type="protein sequence ID" value="TKW21409.1"/>
    <property type="molecule type" value="Genomic_DNA"/>
</dbReference>
<gene>
    <name evidence="2" type="ORF">SEVIR_4G160300v2</name>
</gene>
<feature type="compositionally biased region" description="Basic residues" evidence="1">
    <location>
        <begin position="144"/>
        <end position="163"/>
    </location>
</feature>
<feature type="compositionally biased region" description="Basic residues" evidence="1">
    <location>
        <begin position="51"/>
        <end position="61"/>
    </location>
</feature>
<feature type="region of interest" description="Disordered" evidence="1">
    <location>
        <begin position="134"/>
        <end position="235"/>
    </location>
</feature>
<reference evidence="2" key="1">
    <citation type="submission" date="2019-03" db="EMBL/GenBank/DDBJ databases">
        <title>WGS assembly of Setaria viridis.</title>
        <authorList>
            <person name="Huang P."/>
            <person name="Jenkins J."/>
            <person name="Grimwood J."/>
            <person name="Barry K."/>
            <person name="Healey A."/>
            <person name="Mamidi S."/>
            <person name="Sreedasyam A."/>
            <person name="Shu S."/>
            <person name="Feldman M."/>
            <person name="Wu J."/>
            <person name="Yu Y."/>
            <person name="Chen C."/>
            <person name="Johnson J."/>
            <person name="Rokhsar D."/>
            <person name="Baxter I."/>
            <person name="Schmutz J."/>
            <person name="Brutnell T."/>
            <person name="Kellogg E."/>
        </authorList>
    </citation>
    <scope>NUCLEOTIDE SEQUENCE [LARGE SCALE GENOMIC DNA]</scope>
</reference>
<evidence type="ECO:0000313" key="2">
    <source>
        <dbReference type="EMBL" id="TKW21409.1"/>
    </source>
</evidence>
<protein>
    <submittedName>
        <fullName evidence="2">Uncharacterized protein</fullName>
    </submittedName>
</protein>